<dbReference type="SUPFAM" id="SSF51735">
    <property type="entry name" value="NAD(P)-binding Rossmann-fold domains"/>
    <property type="match status" value="1"/>
</dbReference>
<keyword evidence="4 10" id="KW-0479">Metal-binding</keyword>
<evidence type="ECO:0000256" key="4">
    <source>
        <dbReference type="ARBA" id="ARBA00022723"/>
    </source>
</evidence>
<evidence type="ECO:0000256" key="8">
    <source>
        <dbReference type="ARBA" id="ARBA00049164"/>
    </source>
</evidence>
<dbReference type="NCBIfam" id="TIGR03989">
    <property type="entry name" value="Rxyl_3153"/>
    <property type="match status" value="1"/>
</dbReference>
<feature type="region of interest" description="Disordered" evidence="11">
    <location>
        <begin position="1"/>
        <end position="21"/>
    </location>
</feature>
<dbReference type="GO" id="GO:0046294">
    <property type="term" value="P:formaldehyde catabolic process"/>
    <property type="evidence" value="ECO:0007669"/>
    <property type="project" value="TreeGrafter"/>
</dbReference>
<evidence type="ECO:0000256" key="3">
    <source>
        <dbReference type="ARBA" id="ARBA00013190"/>
    </source>
</evidence>
<keyword evidence="7" id="KW-0520">NAD</keyword>
<dbReference type="AlphaFoldDB" id="Q8GNK2"/>
<dbReference type="PANTHER" id="PTHR43880">
    <property type="entry name" value="ALCOHOL DEHYDROGENASE"/>
    <property type="match status" value="1"/>
</dbReference>
<dbReference type="Gene3D" id="3.40.50.720">
    <property type="entry name" value="NAD(P)-binding Rossmann-like Domain"/>
    <property type="match status" value="1"/>
</dbReference>
<dbReference type="PANTHER" id="PTHR43880:SF12">
    <property type="entry name" value="ALCOHOL DEHYDROGENASE CLASS-3"/>
    <property type="match status" value="1"/>
</dbReference>
<comment type="cofactor">
    <cofactor evidence="1 10">
        <name>Zn(2+)</name>
        <dbReference type="ChEBI" id="CHEBI:29105"/>
    </cofactor>
</comment>
<sequence length="399" mass="41983">MPGDHPGQFARPPCAVGTTTSEASLDRRDFNMKTRAAVLWGLEQKWEVEEVDLDPPGPGEVLVRLAATGLCHSDEHLVTGDLPIPLPVVGGHEGAGTVVECGEGVEDLSEGDSVILTFLPSCGRCSYCARGMGNLCELGAALMMGPQIDGTYRFHARGEDVGQMCLLGTFSEYTVVPQASVVKIDGGIPLDRAALIGCGVTTGYGSAVRTGEVRAGDTVVVVGAGGIGMNAIQGARIAGALAIVAVDPVNFKREQASGFGATHTAASMDEAWSLVSDMTRGKLADVCILTTDVAEGSYTAEALALVGKRGRVVVTAIGHPDESSISGSLLEMTLYEKQIRGALYGSSNAPHDIPRLVELYSAGLLKLDELVTREYSLDQINEGYQDMRSGRNIRGLVRF</sequence>
<dbReference type="EC" id="1.1.1.1" evidence="3"/>
<evidence type="ECO:0000256" key="1">
    <source>
        <dbReference type="ARBA" id="ARBA00001947"/>
    </source>
</evidence>
<evidence type="ECO:0000256" key="2">
    <source>
        <dbReference type="ARBA" id="ARBA00008072"/>
    </source>
</evidence>
<dbReference type="InterPro" id="IPR020843">
    <property type="entry name" value="ER"/>
</dbReference>
<evidence type="ECO:0000256" key="6">
    <source>
        <dbReference type="ARBA" id="ARBA00023002"/>
    </source>
</evidence>
<evidence type="ECO:0000256" key="5">
    <source>
        <dbReference type="ARBA" id="ARBA00022833"/>
    </source>
</evidence>
<evidence type="ECO:0000313" key="13">
    <source>
        <dbReference type="EMBL" id="AAN38727.1"/>
    </source>
</evidence>
<organism evidence="13">
    <name type="scientific">Mycobacteroides abscessus</name>
    <dbReference type="NCBI Taxonomy" id="36809"/>
    <lineage>
        <taxon>Bacteria</taxon>
        <taxon>Bacillati</taxon>
        <taxon>Actinomycetota</taxon>
        <taxon>Actinomycetes</taxon>
        <taxon>Mycobacteriales</taxon>
        <taxon>Mycobacteriaceae</taxon>
        <taxon>Mycobacteroides</taxon>
    </lineage>
</organism>
<evidence type="ECO:0000259" key="12">
    <source>
        <dbReference type="SMART" id="SM00829"/>
    </source>
</evidence>
<feature type="domain" description="Enoyl reductase (ER)" evidence="12">
    <location>
        <begin position="41"/>
        <end position="397"/>
    </location>
</feature>
<dbReference type="InterPro" id="IPR023921">
    <property type="entry name" value="ADH_Zn_actinomycetes"/>
</dbReference>
<dbReference type="GO" id="GO:0051903">
    <property type="term" value="F:S-(hydroxymethyl)glutathione dehydrogenase [NAD(P)+] activity"/>
    <property type="evidence" value="ECO:0007669"/>
    <property type="project" value="TreeGrafter"/>
</dbReference>
<dbReference type="InterPro" id="IPR036291">
    <property type="entry name" value="NAD(P)-bd_dom_sf"/>
</dbReference>
<dbReference type="Pfam" id="PF00107">
    <property type="entry name" value="ADH_zinc_N"/>
    <property type="match status" value="1"/>
</dbReference>
<keyword evidence="6" id="KW-0560">Oxidoreductase</keyword>
<dbReference type="InterPro" id="IPR013154">
    <property type="entry name" value="ADH-like_N"/>
</dbReference>
<protein>
    <recommendedName>
        <fullName evidence="3">alcohol dehydrogenase</fullName>
        <ecNumber evidence="3">1.1.1.1</ecNumber>
    </recommendedName>
</protein>
<comment type="similarity">
    <text evidence="2 10">Belongs to the zinc-containing alcohol dehydrogenase family.</text>
</comment>
<proteinExistence type="inferred from homology"/>
<dbReference type="PROSITE" id="PS00059">
    <property type="entry name" value="ADH_ZINC"/>
    <property type="match status" value="1"/>
</dbReference>
<comment type="catalytic activity">
    <reaction evidence="9">
        <text>a primary alcohol + NAD(+) = an aldehyde + NADH + H(+)</text>
        <dbReference type="Rhea" id="RHEA:10736"/>
        <dbReference type="ChEBI" id="CHEBI:15378"/>
        <dbReference type="ChEBI" id="CHEBI:15734"/>
        <dbReference type="ChEBI" id="CHEBI:17478"/>
        <dbReference type="ChEBI" id="CHEBI:57540"/>
        <dbReference type="ChEBI" id="CHEBI:57945"/>
        <dbReference type="EC" id="1.1.1.1"/>
    </reaction>
</comment>
<dbReference type="InterPro" id="IPR011032">
    <property type="entry name" value="GroES-like_sf"/>
</dbReference>
<evidence type="ECO:0000256" key="7">
    <source>
        <dbReference type="ARBA" id="ARBA00023027"/>
    </source>
</evidence>
<dbReference type="Pfam" id="PF08240">
    <property type="entry name" value="ADH_N"/>
    <property type="match status" value="1"/>
</dbReference>
<dbReference type="GO" id="GO:0004022">
    <property type="term" value="F:alcohol dehydrogenase (NAD+) activity"/>
    <property type="evidence" value="ECO:0007669"/>
    <property type="project" value="UniProtKB-EC"/>
</dbReference>
<dbReference type="EMBL" id="AF513500">
    <property type="protein sequence ID" value="AAN38727.1"/>
    <property type="molecule type" value="Genomic_DNA"/>
</dbReference>
<gene>
    <name evidence="13" type="primary">ORF R18</name>
</gene>
<accession>Q8GNK2</accession>
<dbReference type="GO" id="GO:0008270">
    <property type="term" value="F:zinc ion binding"/>
    <property type="evidence" value="ECO:0007669"/>
    <property type="project" value="InterPro"/>
</dbReference>
<dbReference type="SMART" id="SM00829">
    <property type="entry name" value="PKS_ER"/>
    <property type="match status" value="1"/>
</dbReference>
<evidence type="ECO:0000256" key="10">
    <source>
        <dbReference type="RuleBase" id="RU361277"/>
    </source>
</evidence>
<dbReference type="InterPro" id="IPR013149">
    <property type="entry name" value="ADH-like_C"/>
</dbReference>
<name>Q8GNK2_9MYCO</name>
<evidence type="ECO:0000256" key="9">
    <source>
        <dbReference type="ARBA" id="ARBA00049243"/>
    </source>
</evidence>
<dbReference type="InterPro" id="IPR002328">
    <property type="entry name" value="ADH_Zn_CS"/>
</dbReference>
<evidence type="ECO:0000256" key="11">
    <source>
        <dbReference type="SAM" id="MobiDB-lite"/>
    </source>
</evidence>
<comment type="catalytic activity">
    <reaction evidence="8">
        <text>a secondary alcohol + NAD(+) = a ketone + NADH + H(+)</text>
        <dbReference type="Rhea" id="RHEA:10740"/>
        <dbReference type="ChEBI" id="CHEBI:15378"/>
        <dbReference type="ChEBI" id="CHEBI:17087"/>
        <dbReference type="ChEBI" id="CHEBI:35681"/>
        <dbReference type="ChEBI" id="CHEBI:57540"/>
        <dbReference type="ChEBI" id="CHEBI:57945"/>
        <dbReference type="EC" id="1.1.1.1"/>
    </reaction>
</comment>
<dbReference type="GO" id="GO:0005829">
    <property type="term" value="C:cytosol"/>
    <property type="evidence" value="ECO:0007669"/>
    <property type="project" value="TreeGrafter"/>
</dbReference>
<dbReference type="Gene3D" id="3.90.180.10">
    <property type="entry name" value="Medium-chain alcohol dehydrogenases, catalytic domain"/>
    <property type="match status" value="1"/>
</dbReference>
<dbReference type="SUPFAM" id="SSF50129">
    <property type="entry name" value="GroES-like"/>
    <property type="match status" value="2"/>
</dbReference>
<keyword evidence="5 10" id="KW-0862">Zinc</keyword>
<dbReference type="CDD" id="cd08279">
    <property type="entry name" value="Zn_ADH_class_III"/>
    <property type="match status" value="1"/>
</dbReference>
<reference evidence="13" key="1">
    <citation type="journal article" date="2002" name="Microbiology">
        <title>A polymorphic region in Mycobacterium abscessus contains a novel insertion sequence element.</title>
        <authorList>
            <person name="Howard S.T."/>
            <person name="Byrd T.F."/>
            <person name="Lyons C.R."/>
        </authorList>
    </citation>
    <scope>NUCLEOTIDE SEQUENCE</scope>
    <source>
        <strain evidence="13">390R</strain>
    </source>
</reference>